<dbReference type="EC" id="3.4.24.56" evidence="1"/>
<dbReference type="Proteomes" id="UP001165960">
    <property type="component" value="Unassembled WGS sequence"/>
</dbReference>
<keyword evidence="1" id="KW-0645">Protease</keyword>
<organism evidence="1 2">
    <name type="scientific">Entomophthora muscae</name>
    <dbReference type="NCBI Taxonomy" id="34485"/>
    <lineage>
        <taxon>Eukaryota</taxon>
        <taxon>Fungi</taxon>
        <taxon>Fungi incertae sedis</taxon>
        <taxon>Zoopagomycota</taxon>
        <taxon>Entomophthoromycotina</taxon>
        <taxon>Entomophthoromycetes</taxon>
        <taxon>Entomophthorales</taxon>
        <taxon>Entomophthoraceae</taxon>
        <taxon>Entomophthora</taxon>
    </lineage>
</organism>
<keyword evidence="1" id="KW-0482">Metalloprotease</keyword>
<keyword evidence="1" id="KW-0378">Hydrolase</keyword>
<comment type="caution">
    <text evidence="1">The sequence shown here is derived from an EMBL/GenBank/DDBJ whole genome shotgun (WGS) entry which is preliminary data.</text>
</comment>
<reference evidence="1" key="1">
    <citation type="submission" date="2022-04" db="EMBL/GenBank/DDBJ databases">
        <title>Genome of the entomopathogenic fungus Entomophthora muscae.</title>
        <authorList>
            <person name="Elya C."/>
            <person name="Lovett B.R."/>
            <person name="Lee E."/>
            <person name="Macias A.M."/>
            <person name="Hajek A.E."/>
            <person name="De Bivort B.L."/>
            <person name="Kasson M.T."/>
            <person name="De Fine Licht H.H."/>
            <person name="Stajich J.E."/>
        </authorList>
    </citation>
    <scope>NUCLEOTIDE SEQUENCE</scope>
    <source>
        <strain evidence="1">Berkeley</strain>
    </source>
</reference>
<keyword evidence="2" id="KW-1185">Reference proteome</keyword>
<proteinExistence type="predicted"/>
<evidence type="ECO:0000313" key="1">
    <source>
        <dbReference type="EMBL" id="KAJ9052525.1"/>
    </source>
</evidence>
<sequence>MKVLSLVWLVTAAFPLECQSDFAGQKVNAFVPRCMGKYKYDAMKLESIAADRRKYQLLRLENGMQVLVGQDPLRKKTIVALNVRVGLRHDPPHRQGLAHLLEHLLTDPAFDAVSNSNFQNNL</sequence>
<accession>A0ACC2RRA4</accession>
<name>A0ACC2RRA4_9FUNG</name>
<evidence type="ECO:0000313" key="2">
    <source>
        <dbReference type="Proteomes" id="UP001165960"/>
    </source>
</evidence>
<dbReference type="EMBL" id="QTSX02006650">
    <property type="protein sequence ID" value="KAJ9052525.1"/>
    <property type="molecule type" value="Genomic_DNA"/>
</dbReference>
<gene>
    <name evidence="1" type="primary">STE23_82</name>
    <name evidence="1" type="ORF">DSO57_1033298</name>
</gene>
<protein>
    <submittedName>
        <fullName evidence="1">Metalloprotease</fullName>
        <ecNumber evidence="1">3.4.24.56</ecNumber>
    </submittedName>
</protein>